<feature type="transmembrane region" description="Helical" evidence="13">
    <location>
        <begin position="132"/>
        <end position="152"/>
    </location>
</feature>
<dbReference type="STRING" id="626937.HMPREF3293_02927"/>
<evidence type="ECO:0000313" key="14">
    <source>
        <dbReference type="EMBL" id="KXK64278.1"/>
    </source>
</evidence>
<keyword evidence="12" id="KW-0479">Metal-binding</keyword>
<feature type="transmembrane region" description="Helical" evidence="13">
    <location>
        <begin position="272"/>
        <end position="295"/>
    </location>
</feature>
<dbReference type="InterPro" id="IPR004772">
    <property type="entry name" value="TrkH"/>
</dbReference>
<feature type="binding site" evidence="12">
    <location>
        <position position="111"/>
    </location>
    <ligand>
        <name>K(+)</name>
        <dbReference type="ChEBI" id="CHEBI:29103"/>
    </ligand>
</feature>
<evidence type="ECO:0000256" key="9">
    <source>
        <dbReference type="ARBA" id="ARBA00022989"/>
    </source>
</evidence>
<evidence type="ECO:0000256" key="10">
    <source>
        <dbReference type="ARBA" id="ARBA00023065"/>
    </source>
</evidence>
<dbReference type="AlphaFoldDB" id="A0A136Q0R2"/>
<evidence type="ECO:0000256" key="8">
    <source>
        <dbReference type="ARBA" id="ARBA00022958"/>
    </source>
</evidence>
<keyword evidence="3" id="KW-0813">Transport</keyword>
<dbReference type="GO" id="GO:0046872">
    <property type="term" value="F:metal ion binding"/>
    <property type="evidence" value="ECO:0007669"/>
    <property type="project" value="UniProtKB-KW"/>
</dbReference>
<keyword evidence="4" id="KW-1003">Cell membrane</keyword>
<feature type="transmembrane region" description="Helical" evidence="13">
    <location>
        <begin position="236"/>
        <end position="260"/>
    </location>
</feature>
<feature type="transmembrane region" description="Helical" evidence="13">
    <location>
        <begin position="332"/>
        <end position="350"/>
    </location>
</feature>
<keyword evidence="10" id="KW-0406">Ion transport</keyword>
<accession>A0A136Q0R2</accession>
<evidence type="ECO:0000256" key="11">
    <source>
        <dbReference type="ARBA" id="ARBA00023136"/>
    </source>
</evidence>
<dbReference type="GO" id="GO:0005886">
    <property type="term" value="C:plasma membrane"/>
    <property type="evidence" value="ECO:0007669"/>
    <property type="project" value="UniProtKB-SubCell"/>
</dbReference>
<evidence type="ECO:0000256" key="1">
    <source>
        <dbReference type="ARBA" id="ARBA00004429"/>
    </source>
</evidence>
<evidence type="ECO:0000256" key="2">
    <source>
        <dbReference type="ARBA" id="ARBA00009137"/>
    </source>
</evidence>
<dbReference type="PIRSF" id="PIRSF006247">
    <property type="entry name" value="TrkH"/>
    <property type="match status" value="1"/>
</dbReference>
<dbReference type="PANTHER" id="PTHR32024:SF2">
    <property type="entry name" value="TRK SYSTEM POTASSIUM UPTAKE PROTEIN TRKG-RELATED"/>
    <property type="match status" value="1"/>
</dbReference>
<feature type="transmembrane region" description="Helical" evidence="13">
    <location>
        <begin position="301"/>
        <end position="320"/>
    </location>
</feature>
<comment type="caution">
    <text evidence="14">The sequence shown here is derived from an EMBL/GenBank/DDBJ whole genome shotgun (WGS) entry which is preliminary data.</text>
</comment>
<protein>
    <submittedName>
        <fullName evidence="14">Cation transport protein</fullName>
    </submittedName>
</protein>
<feature type="transmembrane region" description="Helical" evidence="13">
    <location>
        <begin position="7"/>
        <end position="30"/>
    </location>
</feature>
<dbReference type="PATRIC" id="fig|626937.4.peg.2882"/>
<evidence type="ECO:0000256" key="3">
    <source>
        <dbReference type="ARBA" id="ARBA00022448"/>
    </source>
</evidence>
<keyword evidence="6" id="KW-0633">Potassium transport</keyword>
<dbReference type="RefSeq" id="WP_066521570.1">
    <property type="nucleotide sequence ID" value="NZ_CABMOF010000005.1"/>
</dbReference>
<evidence type="ECO:0000256" key="13">
    <source>
        <dbReference type="SAM" id="Phobius"/>
    </source>
</evidence>
<keyword evidence="7 13" id="KW-0812">Transmembrane</keyword>
<sequence length="482" mass="52744">MNRRMVLYVLCLIMRVEAVLLVPPLVIALVQREEMAAFGFLVAIAALLGASLLTLLKKPRKKVFYAREGFIIVALAWFVVSVFGALPFWVSGAIPNFIDSLFETVSGFTTTGASILTDVEAVPMSLLYWRSFTHWLGGMGVLVFVLAIMPLAKNSGNTMHILRAESPGPQVDKLVPRMHNSAKILYAIYVGMTLLQIVLLLAGGMPVFESVTTAFGTAGTGGFSVLNDSMASFSPYLQSVVTVFMVLFGINFNIFFLVIMREYYKILRNEELWVYLGLLFGSIILITINVLPMFASVGESFHHAAFQVASIMTTTGFATVDFNMWPQLSRTILVILMVLGACAGSTGGGIKTARVVLLGKSFVRDVRKLLRPRSVALIKMNDRTVEEDTVRGVHSYLTAYILIALISVLLISINNFSLETTVTSVVSCMNNIGPGLDLVGPMGNYAAFSGFSKLVLSADMLIGRLEIFPMLMLLVPATWKAR</sequence>
<dbReference type="GO" id="GO:0015379">
    <property type="term" value="F:potassium:chloride symporter activity"/>
    <property type="evidence" value="ECO:0007669"/>
    <property type="project" value="InterPro"/>
</dbReference>
<dbReference type="KEGG" id="cmiu:B1H56_02360"/>
<keyword evidence="15" id="KW-1185">Reference proteome</keyword>
<name>A0A136Q0R2_9FIRM</name>
<dbReference type="InterPro" id="IPR003445">
    <property type="entry name" value="Cat_transpt"/>
</dbReference>
<feature type="binding site" evidence="12">
    <location>
        <position position="314"/>
    </location>
    <ligand>
        <name>K(+)</name>
        <dbReference type="ChEBI" id="CHEBI:29103"/>
    </ligand>
</feature>
<dbReference type="Proteomes" id="UP000070366">
    <property type="component" value="Unassembled WGS sequence"/>
</dbReference>
<gene>
    <name evidence="14" type="ORF">HMPREF3293_02927</name>
</gene>
<feature type="transmembrane region" description="Helical" evidence="13">
    <location>
        <begin position="68"/>
        <end position="90"/>
    </location>
</feature>
<reference evidence="14 15" key="1">
    <citation type="submission" date="2016-02" db="EMBL/GenBank/DDBJ databases">
        <authorList>
            <person name="Wen L."/>
            <person name="He K."/>
            <person name="Yang H."/>
        </authorList>
    </citation>
    <scope>NUCLEOTIDE SEQUENCE [LARGE SCALE GENOMIC DNA]</scope>
    <source>
        <strain evidence="14 15">DSM 22607</strain>
    </source>
</reference>
<feature type="binding site" evidence="12">
    <location>
        <position position="110"/>
    </location>
    <ligand>
        <name>K(+)</name>
        <dbReference type="ChEBI" id="CHEBI:29103"/>
    </ligand>
</feature>
<keyword evidence="5" id="KW-0997">Cell inner membrane</keyword>
<dbReference type="PANTHER" id="PTHR32024">
    <property type="entry name" value="TRK SYSTEM POTASSIUM UPTAKE PROTEIN TRKG-RELATED"/>
    <property type="match status" value="1"/>
</dbReference>
<organism evidence="14 15">
    <name type="scientific">Christensenella minuta</name>
    <dbReference type="NCBI Taxonomy" id="626937"/>
    <lineage>
        <taxon>Bacteria</taxon>
        <taxon>Bacillati</taxon>
        <taxon>Bacillota</taxon>
        <taxon>Clostridia</taxon>
        <taxon>Christensenellales</taxon>
        <taxon>Christensenellaceae</taxon>
        <taxon>Christensenella</taxon>
    </lineage>
</organism>
<comment type="similarity">
    <text evidence="2">Belongs to the TrkH potassium transport family.</text>
</comment>
<keyword evidence="11 13" id="KW-0472">Membrane</keyword>
<keyword evidence="8 12" id="KW-0630">Potassium</keyword>
<comment type="subcellular location">
    <subcellularLocation>
        <location evidence="1">Cell inner membrane</location>
        <topology evidence="1">Multi-pass membrane protein</topology>
    </subcellularLocation>
</comment>
<feature type="transmembrane region" description="Helical" evidence="13">
    <location>
        <begin position="393"/>
        <end position="413"/>
    </location>
</feature>
<dbReference type="OrthoDB" id="9810952at2"/>
<feature type="binding site" evidence="12">
    <location>
        <position position="315"/>
    </location>
    <ligand>
        <name>K(+)</name>
        <dbReference type="ChEBI" id="CHEBI:29103"/>
    </ligand>
</feature>
<evidence type="ECO:0000256" key="5">
    <source>
        <dbReference type="ARBA" id="ARBA00022519"/>
    </source>
</evidence>
<keyword evidence="9 13" id="KW-1133">Transmembrane helix</keyword>
<feature type="binding site" evidence="12">
    <location>
        <position position="221"/>
    </location>
    <ligand>
        <name>K(+)</name>
        <dbReference type="ChEBI" id="CHEBI:29103"/>
    </ligand>
</feature>
<evidence type="ECO:0000256" key="7">
    <source>
        <dbReference type="ARBA" id="ARBA00022692"/>
    </source>
</evidence>
<feature type="binding site" evidence="12">
    <location>
        <position position="431"/>
    </location>
    <ligand>
        <name>K(+)</name>
        <dbReference type="ChEBI" id="CHEBI:29103"/>
    </ligand>
</feature>
<evidence type="ECO:0000256" key="12">
    <source>
        <dbReference type="PIRSR" id="PIRSR006247-1"/>
    </source>
</evidence>
<proteinExistence type="inferred from homology"/>
<feature type="transmembrane region" description="Helical" evidence="13">
    <location>
        <begin position="36"/>
        <end position="56"/>
    </location>
</feature>
<evidence type="ECO:0000256" key="4">
    <source>
        <dbReference type="ARBA" id="ARBA00022475"/>
    </source>
</evidence>
<dbReference type="EMBL" id="LSZW01000065">
    <property type="protein sequence ID" value="KXK64278.1"/>
    <property type="molecule type" value="Genomic_DNA"/>
</dbReference>
<evidence type="ECO:0000256" key="6">
    <source>
        <dbReference type="ARBA" id="ARBA00022538"/>
    </source>
</evidence>
<evidence type="ECO:0000313" key="15">
    <source>
        <dbReference type="Proteomes" id="UP000070366"/>
    </source>
</evidence>
<dbReference type="Pfam" id="PF02386">
    <property type="entry name" value="TrkH"/>
    <property type="match status" value="1"/>
</dbReference>
<feature type="transmembrane region" description="Helical" evidence="13">
    <location>
        <begin position="184"/>
        <end position="205"/>
    </location>
</feature>